<dbReference type="AlphaFoldDB" id="A0A246BCI5"/>
<accession>A0A246BCI5</accession>
<organism evidence="1 2">
    <name type="scientific">Kaistella haifensis DSM 19056</name>
    <dbReference type="NCBI Taxonomy" id="1450526"/>
    <lineage>
        <taxon>Bacteria</taxon>
        <taxon>Pseudomonadati</taxon>
        <taxon>Bacteroidota</taxon>
        <taxon>Flavobacteriia</taxon>
        <taxon>Flavobacteriales</taxon>
        <taxon>Weeksellaceae</taxon>
        <taxon>Chryseobacterium group</taxon>
        <taxon>Kaistella</taxon>
    </lineage>
</organism>
<dbReference type="Proteomes" id="UP000197587">
    <property type="component" value="Unassembled WGS sequence"/>
</dbReference>
<dbReference type="PROSITE" id="PS51257">
    <property type="entry name" value="PROKAR_LIPOPROTEIN"/>
    <property type="match status" value="1"/>
</dbReference>
<evidence type="ECO:0000313" key="1">
    <source>
        <dbReference type="EMBL" id="OWK99390.1"/>
    </source>
</evidence>
<dbReference type="RefSeq" id="WP_088263348.1">
    <property type="nucleotide sequence ID" value="NZ_JASZ02000001.1"/>
</dbReference>
<dbReference type="EMBL" id="JASZ02000001">
    <property type="protein sequence ID" value="OWK99390.1"/>
    <property type="molecule type" value="Genomic_DNA"/>
</dbReference>
<reference evidence="1 2" key="1">
    <citation type="submission" date="2017-05" db="EMBL/GenBank/DDBJ databases">
        <title>Genome of Chryseobacterium haifense.</title>
        <authorList>
            <person name="Newman J.D."/>
        </authorList>
    </citation>
    <scope>NUCLEOTIDE SEQUENCE [LARGE SCALE GENOMIC DNA]</scope>
    <source>
        <strain evidence="1 2">DSM 19056</strain>
    </source>
</reference>
<protein>
    <recommendedName>
        <fullName evidence="3">Lipoprotein</fullName>
    </recommendedName>
</protein>
<comment type="caution">
    <text evidence="1">The sequence shown here is derived from an EMBL/GenBank/DDBJ whole genome shotgun (WGS) entry which is preliminary data.</text>
</comment>
<keyword evidence="2" id="KW-1185">Reference proteome</keyword>
<name>A0A246BCI5_9FLAO</name>
<gene>
    <name evidence="1" type="ORF">AP75_00120</name>
</gene>
<proteinExistence type="predicted"/>
<evidence type="ECO:0008006" key="3">
    <source>
        <dbReference type="Google" id="ProtNLM"/>
    </source>
</evidence>
<sequence>MNIKSIFLVLVPAFLLTSCHKEIKSEKGGIDLISNVYFDASKGLDKMQSFHISKMSYSGDQIIELIPDHTFPEMNQNSYLVRDSLCYPLDAENGNIILSDILEKQKPSLVWNKKEGAIFSKEMIPNYKNRRKISDTVLFKKKYRRFEVNSPWNYTRFYIYPTDTILPYSLYRHAEKDYGGRLERIDSYNKKTDIFVSLQLLPRKNWDDMAKDIFEFNHFVKNRKSEGDILFKPF</sequence>
<evidence type="ECO:0000313" key="2">
    <source>
        <dbReference type="Proteomes" id="UP000197587"/>
    </source>
</evidence>